<dbReference type="OrthoDB" id="157184at2"/>
<keyword evidence="5 7" id="KW-1133">Transmembrane helix</keyword>
<keyword evidence="2 7" id="KW-0813">Transport</keyword>
<keyword evidence="6 7" id="KW-0472">Membrane</keyword>
<dbReference type="InterPro" id="IPR035906">
    <property type="entry name" value="MetI-like_sf"/>
</dbReference>
<proteinExistence type="inferred from homology"/>
<keyword evidence="4 7" id="KW-0812">Transmembrane</keyword>
<evidence type="ECO:0000313" key="9">
    <source>
        <dbReference type="EMBL" id="TBL78948.1"/>
    </source>
</evidence>
<dbReference type="PROSITE" id="PS50928">
    <property type="entry name" value="ABC_TM1"/>
    <property type="match status" value="1"/>
</dbReference>
<feature type="transmembrane region" description="Helical" evidence="7">
    <location>
        <begin position="109"/>
        <end position="134"/>
    </location>
</feature>
<feature type="transmembrane region" description="Helical" evidence="7">
    <location>
        <begin position="12"/>
        <end position="33"/>
    </location>
</feature>
<reference evidence="9 10" key="1">
    <citation type="submission" date="2019-02" db="EMBL/GenBank/DDBJ databases">
        <title>Paenibacillus sp. nov., isolated from surface-sterilized tissue of Thalictrum simplex L.</title>
        <authorList>
            <person name="Tuo L."/>
        </authorList>
    </citation>
    <scope>NUCLEOTIDE SEQUENCE [LARGE SCALE GENOMIC DNA]</scope>
    <source>
        <strain evidence="9 10">N2SHLJ1</strain>
    </source>
</reference>
<evidence type="ECO:0000256" key="7">
    <source>
        <dbReference type="RuleBase" id="RU363032"/>
    </source>
</evidence>
<feature type="transmembrane region" description="Helical" evidence="7">
    <location>
        <begin position="77"/>
        <end position="97"/>
    </location>
</feature>
<evidence type="ECO:0000313" key="10">
    <source>
        <dbReference type="Proteomes" id="UP000293142"/>
    </source>
</evidence>
<protein>
    <submittedName>
        <fullName evidence="9">Carbohydrate ABC transporter permease</fullName>
    </submittedName>
</protein>
<evidence type="ECO:0000259" key="8">
    <source>
        <dbReference type="PROSITE" id="PS50928"/>
    </source>
</evidence>
<feature type="domain" description="ABC transmembrane type-1" evidence="8">
    <location>
        <begin position="74"/>
        <end position="271"/>
    </location>
</feature>
<dbReference type="PANTHER" id="PTHR43744">
    <property type="entry name" value="ABC TRANSPORTER PERMEASE PROTEIN MG189-RELATED-RELATED"/>
    <property type="match status" value="1"/>
</dbReference>
<dbReference type="AlphaFoldDB" id="A0A4Q9DU68"/>
<feature type="transmembrane region" description="Helical" evidence="7">
    <location>
        <begin position="182"/>
        <end position="204"/>
    </location>
</feature>
<dbReference type="Gene3D" id="1.10.3720.10">
    <property type="entry name" value="MetI-like"/>
    <property type="match status" value="1"/>
</dbReference>
<dbReference type="PANTHER" id="PTHR43744:SF9">
    <property type="entry name" value="POLYGALACTURONAN_RHAMNOGALACTURONAN TRANSPORT SYSTEM PERMEASE PROTEIN YTCP"/>
    <property type="match status" value="1"/>
</dbReference>
<dbReference type="Proteomes" id="UP000293142">
    <property type="component" value="Unassembled WGS sequence"/>
</dbReference>
<comment type="similarity">
    <text evidence="7">Belongs to the binding-protein-dependent transport system permease family.</text>
</comment>
<evidence type="ECO:0000256" key="6">
    <source>
        <dbReference type="ARBA" id="ARBA00023136"/>
    </source>
</evidence>
<feature type="transmembrane region" description="Helical" evidence="7">
    <location>
        <begin position="255"/>
        <end position="274"/>
    </location>
</feature>
<dbReference type="Pfam" id="PF00528">
    <property type="entry name" value="BPD_transp_1"/>
    <property type="match status" value="1"/>
</dbReference>
<accession>A0A4Q9DU68</accession>
<dbReference type="EMBL" id="SIRE01000008">
    <property type="protein sequence ID" value="TBL78948.1"/>
    <property type="molecule type" value="Genomic_DNA"/>
</dbReference>
<evidence type="ECO:0000256" key="1">
    <source>
        <dbReference type="ARBA" id="ARBA00004651"/>
    </source>
</evidence>
<dbReference type="SUPFAM" id="SSF161098">
    <property type="entry name" value="MetI-like"/>
    <property type="match status" value="1"/>
</dbReference>
<evidence type="ECO:0000256" key="3">
    <source>
        <dbReference type="ARBA" id="ARBA00022475"/>
    </source>
</evidence>
<dbReference type="RefSeq" id="WP_131013584.1">
    <property type="nucleotide sequence ID" value="NZ_SIRE01000008.1"/>
</dbReference>
<evidence type="ECO:0000256" key="5">
    <source>
        <dbReference type="ARBA" id="ARBA00022989"/>
    </source>
</evidence>
<keyword evidence="3" id="KW-1003">Cell membrane</keyword>
<comment type="caution">
    <text evidence="9">The sequence shown here is derived from an EMBL/GenBank/DDBJ whole genome shotgun (WGS) entry which is preliminary data.</text>
</comment>
<sequence length="289" mass="32576">MSITAEKTTKWLIYFILAIATVVFLLPFVSVLATSLVSQQEWMRRGAFILLPEKIDWTAYKMVLFKSSLIWGAYKVTLFRVVVGTALNLAVTSMLAYSLARRALPGKNAVVTFIFITMIFHGGLIPTYLLVKYIGLQNSLWALILPSLVSAWNTFIMRNFFLSIPVELEESAVIDGASNARVFTQIIIPLSLPSFATIGLFYAVHHWNEWFQASIYLNDTHKYPVQVFMRNILLSGSLQDEQMDMMDQLPPAETLKSAVIMISTLPILVLYPFIQKYFVKGTLVGSVKG</sequence>
<dbReference type="GO" id="GO:0005886">
    <property type="term" value="C:plasma membrane"/>
    <property type="evidence" value="ECO:0007669"/>
    <property type="project" value="UniProtKB-SubCell"/>
</dbReference>
<dbReference type="InterPro" id="IPR000515">
    <property type="entry name" value="MetI-like"/>
</dbReference>
<keyword evidence="10" id="KW-1185">Reference proteome</keyword>
<gene>
    <name evidence="9" type="ORF">EYB31_12010</name>
</gene>
<evidence type="ECO:0000256" key="2">
    <source>
        <dbReference type="ARBA" id="ARBA00022448"/>
    </source>
</evidence>
<organism evidence="9 10">
    <name type="scientific">Paenibacillus thalictri</name>
    <dbReference type="NCBI Taxonomy" id="2527873"/>
    <lineage>
        <taxon>Bacteria</taxon>
        <taxon>Bacillati</taxon>
        <taxon>Bacillota</taxon>
        <taxon>Bacilli</taxon>
        <taxon>Bacillales</taxon>
        <taxon>Paenibacillaceae</taxon>
        <taxon>Paenibacillus</taxon>
    </lineage>
</organism>
<dbReference type="CDD" id="cd06261">
    <property type="entry name" value="TM_PBP2"/>
    <property type="match status" value="1"/>
</dbReference>
<feature type="transmembrane region" description="Helical" evidence="7">
    <location>
        <begin position="140"/>
        <end position="161"/>
    </location>
</feature>
<dbReference type="GO" id="GO:0055085">
    <property type="term" value="P:transmembrane transport"/>
    <property type="evidence" value="ECO:0007669"/>
    <property type="project" value="InterPro"/>
</dbReference>
<evidence type="ECO:0000256" key="4">
    <source>
        <dbReference type="ARBA" id="ARBA00022692"/>
    </source>
</evidence>
<name>A0A4Q9DU68_9BACL</name>
<comment type="subcellular location">
    <subcellularLocation>
        <location evidence="1 7">Cell membrane</location>
        <topology evidence="1 7">Multi-pass membrane protein</topology>
    </subcellularLocation>
</comment>